<evidence type="ECO:0000256" key="7">
    <source>
        <dbReference type="ARBA" id="ARBA00022806"/>
    </source>
</evidence>
<dbReference type="InterPro" id="IPR014140">
    <property type="entry name" value="DNA_helicase_suAddB"/>
</dbReference>
<keyword evidence="18" id="KW-1185">Reference proteome</keyword>
<dbReference type="InterPro" id="IPR011335">
    <property type="entry name" value="Restrct_endonuc-II-like"/>
</dbReference>
<comment type="subunit">
    <text evidence="14">Heterodimer of AddA and AddB.</text>
</comment>
<dbReference type="EMBL" id="VULX01000019">
    <property type="protein sequence ID" value="MSR91957.1"/>
    <property type="molecule type" value="Genomic_DNA"/>
</dbReference>
<feature type="domain" description="ATP-dependent helicase/deoxyribonuclease subunit B N-terminal" evidence="16">
    <location>
        <begin position="5"/>
        <end position="286"/>
    </location>
</feature>
<comment type="cofactor">
    <cofactor evidence="14">
        <name>Mg(2+)</name>
        <dbReference type="ChEBI" id="CHEBI:18420"/>
    </cofactor>
</comment>
<keyword evidence="9 14" id="KW-0067">ATP-binding</keyword>
<dbReference type="InterPro" id="IPR038726">
    <property type="entry name" value="PDDEXK_AddAB-type"/>
</dbReference>
<keyword evidence="6 14" id="KW-0378">Hydrolase</keyword>
<dbReference type="PANTHER" id="PTHR30591:SF1">
    <property type="entry name" value="RECBCD ENZYME SUBUNIT RECC"/>
    <property type="match status" value="1"/>
</dbReference>
<dbReference type="GO" id="GO:0005524">
    <property type="term" value="F:ATP binding"/>
    <property type="evidence" value="ECO:0007669"/>
    <property type="project" value="UniProtKB-UniRule"/>
</dbReference>
<comment type="cofactor">
    <cofactor evidence="14">
        <name>[4Fe-4S] cluster</name>
        <dbReference type="ChEBI" id="CHEBI:49883"/>
    </cofactor>
    <text evidence="14">Binds 1 [4Fe-4S] cluster.</text>
</comment>
<evidence type="ECO:0000256" key="8">
    <source>
        <dbReference type="ARBA" id="ARBA00022839"/>
    </source>
</evidence>
<evidence type="ECO:0000256" key="13">
    <source>
        <dbReference type="ARBA" id="ARBA00023204"/>
    </source>
</evidence>
<dbReference type="SUPFAM" id="SSF52540">
    <property type="entry name" value="P-loop containing nucleoside triphosphate hydrolases"/>
    <property type="match status" value="2"/>
</dbReference>
<keyword evidence="13 14" id="KW-0234">DNA repair</keyword>
<dbReference type="InterPro" id="IPR049035">
    <property type="entry name" value="ADDB_N"/>
</dbReference>
<dbReference type="GO" id="GO:0008409">
    <property type="term" value="F:5'-3' exonuclease activity"/>
    <property type="evidence" value="ECO:0007669"/>
    <property type="project" value="UniProtKB-UniRule"/>
</dbReference>
<keyword evidence="12 14" id="KW-0238">DNA-binding</keyword>
<dbReference type="EC" id="3.1.-.-" evidence="14"/>
<dbReference type="Gene3D" id="3.40.50.300">
    <property type="entry name" value="P-loop containing nucleotide triphosphate hydrolases"/>
    <property type="match status" value="3"/>
</dbReference>
<reference evidence="17 18" key="1">
    <citation type="submission" date="2019-08" db="EMBL/GenBank/DDBJ databases">
        <title>In-depth cultivation of the pig gut microbiome towards novel bacterial diversity and tailored functional studies.</title>
        <authorList>
            <person name="Wylensek D."/>
            <person name="Hitch T.C.A."/>
            <person name="Clavel T."/>
        </authorList>
    </citation>
    <scope>NUCLEOTIDE SEQUENCE [LARGE SCALE GENOMIC DNA]</scope>
    <source>
        <strain evidence="17 18">WCA-383-APC-5B</strain>
    </source>
</reference>
<comment type="similarity">
    <text evidence="14">Belongs to the helicase family. AddB/RexB type 1 subfamily.</text>
</comment>
<evidence type="ECO:0000256" key="10">
    <source>
        <dbReference type="ARBA" id="ARBA00023004"/>
    </source>
</evidence>
<evidence type="ECO:0000256" key="2">
    <source>
        <dbReference type="ARBA" id="ARBA00022722"/>
    </source>
</evidence>
<dbReference type="GO" id="GO:0004386">
    <property type="term" value="F:helicase activity"/>
    <property type="evidence" value="ECO:0007669"/>
    <property type="project" value="UniProtKB-KW"/>
</dbReference>
<dbReference type="GO" id="GO:0046872">
    <property type="term" value="F:metal ion binding"/>
    <property type="evidence" value="ECO:0007669"/>
    <property type="project" value="UniProtKB-KW"/>
</dbReference>
<dbReference type="GO" id="GO:0003690">
    <property type="term" value="F:double-stranded DNA binding"/>
    <property type="evidence" value="ECO:0007669"/>
    <property type="project" value="UniProtKB-UniRule"/>
</dbReference>
<dbReference type="RefSeq" id="WP_154531859.1">
    <property type="nucleotide sequence ID" value="NZ_VULX01000019.1"/>
</dbReference>
<keyword evidence="10 14" id="KW-0408">Iron</keyword>
<dbReference type="HAMAP" id="MF_01452">
    <property type="entry name" value="AddB_type1"/>
    <property type="match status" value="1"/>
</dbReference>
<dbReference type="Gene3D" id="3.90.320.10">
    <property type="match status" value="1"/>
</dbReference>
<dbReference type="PANTHER" id="PTHR30591">
    <property type="entry name" value="RECBCD ENZYME SUBUNIT RECC"/>
    <property type="match status" value="1"/>
</dbReference>
<feature type="binding site" evidence="14">
    <location>
        <position position="787"/>
    </location>
    <ligand>
        <name>[4Fe-4S] cluster</name>
        <dbReference type="ChEBI" id="CHEBI:49883"/>
    </ligand>
</feature>
<feature type="binding site" evidence="14">
    <location>
        <position position="1109"/>
    </location>
    <ligand>
        <name>[4Fe-4S] cluster</name>
        <dbReference type="ChEBI" id="CHEBI:49883"/>
    </ligand>
</feature>
<dbReference type="Pfam" id="PF12705">
    <property type="entry name" value="PDDEXK_1"/>
    <property type="match status" value="1"/>
</dbReference>
<evidence type="ECO:0000259" key="16">
    <source>
        <dbReference type="Pfam" id="PF21445"/>
    </source>
</evidence>
<name>A0A7X2MZH1_9CLOT</name>
<feature type="domain" description="PD-(D/E)XK endonuclease-like" evidence="15">
    <location>
        <begin position="776"/>
        <end position="1116"/>
    </location>
</feature>
<evidence type="ECO:0000256" key="1">
    <source>
        <dbReference type="ARBA" id="ARBA00022485"/>
    </source>
</evidence>
<evidence type="ECO:0000256" key="11">
    <source>
        <dbReference type="ARBA" id="ARBA00023014"/>
    </source>
</evidence>
<comment type="caution">
    <text evidence="17">The sequence shown here is derived from an EMBL/GenBank/DDBJ whole genome shotgun (WGS) entry which is preliminary data.</text>
</comment>
<evidence type="ECO:0000256" key="6">
    <source>
        <dbReference type="ARBA" id="ARBA00022801"/>
    </source>
</evidence>
<protein>
    <recommendedName>
        <fullName evidence="14">ATP-dependent helicase/deoxyribonuclease subunit B</fullName>
        <ecNumber evidence="14">3.1.-.-</ecNumber>
    </recommendedName>
    <alternativeName>
        <fullName evidence="14">ATP-dependent helicase/nuclease subunit AddB</fullName>
    </alternativeName>
</protein>
<sequence length="1153" mass="134155">MSLRLVIGRSGTGKSTLCISEIKKRDLSSSAKKIIMLVPEQYTFETENKLLHEVGEKFQLNTYVLSFQRLAHKVFSEHGGITKLRMQESGKSMLVLKVLNELQDSLTSFKTASKQKGFIDIVSKTISEFKKYNVDSEVLDQVKGNMDESRSDLKNKITDLGRIYSSFQEKLHKSHVDSEDILIDLSQKIDESGFFNDAEVWIDEFTNFTPIQYEIIEKIIAQSISTTITLDLDTSGNFGDAFLVTANTYNKLRDICSENNIRVDETINLNKEKNYKFLSRELLHLEQNYYSYPFKQYKDEVKNLRIYKANNSYEEMEFIARDILRLVREGKYRYKDIAVLCRDIEGYEKIASVICNQYGIPSYIDKKKDVMGNPIIVLINSLFDIINKNWTYESVFKYLKTGLVDIDNDKIDLLENYVLSNGIKGRNKWVSDDMWDYDIYKSFGEKERDPEEVKLINEINEIRDMISQPINNFYEKCKSAKNVREVCTYLYEFLNEFSVLSKMENMVKYFQENNIVDMATECSKVLDIIMEVLDEAVDVLGDEKLPLDEFAEILNTGFMKYEMSLIPLALDQVTIGDIAKIKSKDVKALYVVGVNDGVIPAVNKEEGILSDRDREFLKEQDVVLASDTKTKAREEQHIVYNILSTAREYLVLSYCAADFEGKALRPSIVIPRIKKIFPRLEEESDIYSGEMYFDKFKRVSAPLPTFNEFICESRNITEKKQYEKYWLQVYTWFKNNDEWKIKTENMLKALNYTNQAEDIDREKIKEMYEKDGKLTFNISMIENYARCPFSYYIKYGLKAKDRKIYELTAPDLGNFMHEILDEFTNSIREENMSWSDLSYEKCKSRINELVDKQLLENKGSIFNSSKRYRYFTDRFKRMLTKSVTIISEQMKHSDFKVYKNEFSFGNYKDGEPIKLDLPSGDEVFLKGRIDRIDTAEIDGNTYIRIIDYKSGYKKFDLSELYYGIQIQLLVYIDALLKNSEYILKTQAVPGAIFYFRIDDPIINVKGRMSEEAVKKEILKKLKLDGLMLKDPKIVKAMDNDIEGTSLIIPAGFKKDGDFSSKSAVVTERQFEALRKYVNDKMIELCEDMISGKITIEPIKQGLNVPCTYCEYTSICQFDTSMSDNCYRFIYKKSKEEIWEAISKETGINLGGEK</sequence>
<evidence type="ECO:0000259" key="15">
    <source>
        <dbReference type="Pfam" id="PF12705"/>
    </source>
</evidence>
<gene>
    <name evidence="14 17" type="primary">addB</name>
    <name evidence="17" type="ORF">FYJ33_11270</name>
</gene>
<dbReference type="GO" id="GO:0000724">
    <property type="term" value="P:double-strand break repair via homologous recombination"/>
    <property type="evidence" value="ECO:0007669"/>
    <property type="project" value="UniProtKB-UniRule"/>
</dbReference>
<comment type="function">
    <text evidence="14">The heterodimer acts as both an ATP-dependent DNA helicase and an ATP-dependent, dual-direction single-stranded exonuclease. Recognizes the chi site generating a DNA molecule suitable for the initiation of homologous recombination. The AddB subunit has 5' -&gt; 3' nuclease activity but not helicase activity.</text>
</comment>
<dbReference type="SUPFAM" id="SSF52980">
    <property type="entry name" value="Restriction endonuclease-like"/>
    <property type="match status" value="1"/>
</dbReference>
<organism evidence="17 18">
    <name type="scientific">Inconstantimicrobium porci</name>
    <dbReference type="NCBI Taxonomy" id="2652291"/>
    <lineage>
        <taxon>Bacteria</taxon>
        <taxon>Bacillati</taxon>
        <taxon>Bacillota</taxon>
        <taxon>Clostridia</taxon>
        <taxon>Eubacteriales</taxon>
        <taxon>Clostridiaceae</taxon>
        <taxon>Inconstantimicrobium</taxon>
    </lineage>
</organism>
<keyword evidence="5 14" id="KW-0227">DNA damage</keyword>
<dbReference type="GO" id="GO:0051539">
    <property type="term" value="F:4 iron, 4 sulfur cluster binding"/>
    <property type="evidence" value="ECO:0007669"/>
    <property type="project" value="UniProtKB-KW"/>
</dbReference>
<dbReference type="AlphaFoldDB" id="A0A7X2MZH1"/>
<dbReference type="NCBIfam" id="TIGR02773">
    <property type="entry name" value="addB_Gpos"/>
    <property type="match status" value="1"/>
</dbReference>
<keyword evidence="1 14" id="KW-0004">4Fe-4S</keyword>
<accession>A0A7X2MZH1</accession>
<dbReference type="InterPro" id="IPR011604">
    <property type="entry name" value="PDDEXK-like_dom_sf"/>
</dbReference>
<dbReference type="Pfam" id="PF21445">
    <property type="entry name" value="ADDB_N"/>
    <property type="match status" value="1"/>
</dbReference>
<dbReference type="Proteomes" id="UP000460287">
    <property type="component" value="Unassembled WGS sequence"/>
</dbReference>
<keyword evidence="7 14" id="KW-0347">Helicase</keyword>
<evidence type="ECO:0000256" key="4">
    <source>
        <dbReference type="ARBA" id="ARBA00022741"/>
    </source>
</evidence>
<evidence type="ECO:0000256" key="14">
    <source>
        <dbReference type="HAMAP-Rule" id="MF_01452"/>
    </source>
</evidence>
<keyword evidence="11 14" id="KW-0411">Iron-sulfur</keyword>
<keyword evidence="2 14" id="KW-0540">Nuclease</keyword>
<evidence type="ECO:0000256" key="9">
    <source>
        <dbReference type="ARBA" id="ARBA00022840"/>
    </source>
</evidence>
<evidence type="ECO:0000256" key="5">
    <source>
        <dbReference type="ARBA" id="ARBA00022763"/>
    </source>
</evidence>
<feature type="binding site" evidence="14">
    <location>
        <position position="1115"/>
    </location>
    <ligand>
        <name>[4Fe-4S] cluster</name>
        <dbReference type="ChEBI" id="CHEBI:49883"/>
    </ligand>
</feature>
<evidence type="ECO:0000313" key="17">
    <source>
        <dbReference type="EMBL" id="MSR91957.1"/>
    </source>
</evidence>
<keyword evidence="4 14" id="KW-0547">Nucleotide-binding</keyword>
<dbReference type="InterPro" id="IPR027417">
    <property type="entry name" value="P-loop_NTPase"/>
</dbReference>
<feature type="binding site" evidence="14">
    <location>
        <position position="1106"/>
    </location>
    <ligand>
        <name>[4Fe-4S] cluster</name>
        <dbReference type="ChEBI" id="CHEBI:49883"/>
    </ligand>
</feature>
<evidence type="ECO:0000313" key="18">
    <source>
        <dbReference type="Proteomes" id="UP000460287"/>
    </source>
</evidence>
<evidence type="ECO:0000256" key="12">
    <source>
        <dbReference type="ARBA" id="ARBA00023125"/>
    </source>
</evidence>
<evidence type="ECO:0000256" key="3">
    <source>
        <dbReference type="ARBA" id="ARBA00022723"/>
    </source>
</evidence>
<keyword evidence="8 14" id="KW-0269">Exonuclease</keyword>
<proteinExistence type="inferred from homology"/>
<comment type="miscellaneous">
    <text evidence="14">Despite having conserved helicase domains, this subunit does not have helicase activity.</text>
</comment>
<keyword evidence="3 14" id="KW-0479">Metal-binding</keyword>